<evidence type="ECO:0000256" key="2">
    <source>
        <dbReference type="SAM" id="SignalP"/>
    </source>
</evidence>
<organism evidence="3 4">
    <name type="scientific">Candidatus Kaiserbacteria bacterium GW2011_GWA2_52_12</name>
    <dbReference type="NCBI Taxonomy" id="1618671"/>
    <lineage>
        <taxon>Bacteria</taxon>
        <taxon>Candidatus Kaiseribacteriota</taxon>
    </lineage>
</organism>
<sequence length="270" mass="28455">MRNLTILAATLAILFGAGLVLAQATTSPAEAGSPPVTFPIPELGDCASKTACKTYCDDNAHVDSCFMFAETHGLMSTGETKQARAFLKLKGPGGCAGIACKTYCNDIGHFEECRVFAEQSNWKKDVATSTPAKTEKPIGCTNREECEMLCKINLSAWGLVNKGAPPLSSPAASKSPQKPPSMPPATQTLGHSTQPPPSLSVSTSSTISHPPLPTYTIPVSPSSTTSHPPLPTYTTPPSSMEPPPLPTSMNRPTNYLAAAVYSILQFFGQN</sequence>
<keyword evidence="2" id="KW-0732">Signal</keyword>
<evidence type="ECO:0000256" key="1">
    <source>
        <dbReference type="SAM" id="MobiDB-lite"/>
    </source>
</evidence>
<dbReference type="EMBL" id="LCQW01000034">
    <property type="protein sequence ID" value="KKW22877.1"/>
    <property type="molecule type" value="Genomic_DNA"/>
</dbReference>
<evidence type="ECO:0000313" key="4">
    <source>
        <dbReference type="Proteomes" id="UP000034273"/>
    </source>
</evidence>
<accession>A0A0G1Z5V2</accession>
<dbReference type="Proteomes" id="UP000034273">
    <property type="component" value="Unassembled WGS sequence"/>
</dbReference>
<feature type="compositionally biased region" description="Low complexity" evidence="1">
    <location>
        <begin position="166"/>
        <end position="176"/>
    </location>
</feature>
<dbReference type="AlphaFoldDB" id="A0A0G1Z5V2"/>
<feature type="region of interest" description="Disordered" evidence="1">
    <location>
        <begin position="166"/>
        <end position="249"/>
    </location>
</feature>
<dbReference type="STRING" id="1618671.UY67_C0034G0014"/>
<proteinExistence type="predicted"/>
<feature type="chain" id="PRO_5002541230" evidence="2">
    <location>
        <begin position="23"/>
        <end position="270"/>
    </location>
</feature>
<evidence type="ECO:0000313" key="3">
    <source>
        <dbReference type="EMBL" id="KKW22877.1"/>
    </source>
</evidence>
<name>A0A0G1Z5V2_9BACT</name>
<reference evidence="3 4" key="1">
    <citation type="journal article" date="2015" name="Nature">
        <title>rRNA introns, odd ribosomes, and small enigmatic genomes across a large radiation of phyla.</title>
        <authorList>
            <person name="Brown C.T."/>
            <person name="Hug L.A."/>
            <person name="Thomas B.C."/>
            <person name="Sharon I."/>
            <person name="Castelle C.J."/>
            <person name="Singh A."/>
            <person name="Wilkins M.J."/>
            <person name="Williams K.H."/>
            <person name="Banfield J.F."/>
        </authorList>
    </citation>
    <scope>NUCLEOTIDE SEQUENCE [LARGE SCALE GENOMIC DNA]</scope>
</reference>
<feature type="compositionally biased region" description="Low complexity" evidence="1">
    <location>
        <begin position="199"/>
        <end position="238"/>
    </location>
</feature>
<protein>
    <submittedName>
        <fullName evidence="3">Uncharacterized protein</fullName>
    </submittedName>
</protein>
<feature type="signal peptide" evidence="2">
    <location>
        <begin position="1"/>
        <end position="22"/>
    </location>
</feature>
<gene>
    <name evidence="3" type="ORF">UY67_C0034G0014</name>
</gene>
<comment type="caution">
    <text evidence="3">The sequence shown here is derived from an EMBL/GenBank/DDBJ whole genome shotgun (WGS) entry which is preliminary data.</text>
</comment>